<evidence type="ECO:0000313" key="1">
    <source>
        <dbReference type="EMBL" id="GAI34098.1"/>
    </source>
</evidence>
<proteinExistence type="predicted"/>
<dbReference type="SUPFAM" id="SSF52317">
    <property type="entry name" value="Class I glutamine amidotransferase-like"/>
    <property type="match status" value="1"/>
</dbReference>
<dbReference type="EMBL" id="BARV01028461">
    <property type="protein sequence ID" value="GAI34098.1"/>
    <property type="molecule type" value="Genomic_DNA"/>
</dbReference>
<dbReference type="GO" id="GO:0005737">
    <property type="term" value="C:cytoplasm"/>
    <property type="evidence" value="ECO:0007669"/>
    <property type="project" value="TreeGrafter"/>
</dbReference>
<dbReference type="Pfam" id="PF13507">
    <property type="entry name" value="GATase_5"/>
    <property type="match status" value="1"/>
</dbReference>
<sequence length="90" mass="10376">MEKLKSEGHITFKYMDKNGKESNYPINPNGSVDSIAGLTDSTGRVLGLMPHPERYIRPTQHPHWSRLKNKTDGDRMTIFNNAVRFIKENF</sequence>
<dbReference type="InterPro" id="IPR029062">
    <property type="entry name" value="Class_I_gatase-like"/>
</dbReference>
<dbReference type="GO" id="GO:0006164">
    <property type="term" value="P:purine nucleotide biosynthetic process"/>
    <property type="evidence" value="ECO:0007669"/>
    <property type="project" value="TreeGrafter"/>
</dbReference>
<dbReference type="GO" id="GO:0004642">
    <property type="term" value="F:phosphoribosylformylglycinamidine synthase activity"/>
    <property type="evidence" value="ECO:0007669"/>
    <property type="project" value="TreeGrafter"/>
</dbReference>
<protein>
    <recommendedName>
        <fullName evidence="2">Phosphoribosylformylglycinamidine synthase</fullName>
    </recommendedName>
</protein>
<gene>
    <name evidence="1" type="ORF">S06H3_45553</name>
</gene>
<reference evidence="1" key="1">
    <citation type="journal article" date="2014" name="Front. Microbiol.">
        <title>High frequency of phylogenetically diverse reductive dehalogenase-homologous genes in deep subseafloor sedimentary metagenomes.</title>
        <authorList>
            <person name="Kawai M."/>
            <person name="Futagami T."/>
            <person name="Toyoda A."/>
            <person name="Takaki Y."/>
            <person name="Nishi S."/>
            <person name="Hori S."/>
            <person name="Arai W."/>
            <person name="Tsubouchi T."/>
            <person name="Morono Y."/>
            <person name="Uchiyama I."/>
            <person name="Ito T."/>
            <person name="Fujiyama A."/>
            <person name="Inagaki F."/>
            <person name="Takami H."/>
        </authorList>
    </citation>
    <scope>NUCLEOTIDE SEQUENCE</scope>
    <source>
        <strain evidence="1">Expedition CK06-06</strain>
    </source>
</reference>
<accession>X1MS17</accession>
<organism evidence="1">
    <name type="scientific">marine sediment metagenome</name>
    <dbReference type="NCBI Taxonomy" id="412755"/>
    <lineage>
        <taxon>unclassified sequences</taxon>
        <taxon>metagenomes</taxon>
        <taxon>ecological metagenomes</taxon>
    </lineage>
</organism>
<comment type="caution">
    <text evidence="1">The sequence shown here is derived from an EMBL/GenBank/DDBJ whole genome shotgun (WGS) entry which is preliminary data.</text>
</comment>
<dbReference type="Gene3D" id="3.40.50.880">
    <property type="match status" value="1"/>
</dbReference>
<evidence type="ECO:0008006" key="2">
    <source>
        <dbReference type="Google" id="ProtNLM"/>
    </source>
</evidence>
<name>X1MS17_9ZZZZ</name>
<dbReference type="PANTHER" id="PTHR10099">
    <property type="entry name" value="PHOSPHORIBOSYLFORMYLGLYCINAMIDINE SYNTHASE"/>
    <property type="match status" value="1"/>
</dbReference>
<dbReference type="SMART" id="SM01211">
    <property type="entry name" value="GATase_5"/>
    <property type="match status" value="1"/>
</dbReference>
<dbReference type="AlphaFoldDB" id="X1MS17"/>
<dbReference type="PANTHER" id="PTHR10099:SF1">
    <property type="entry name" value="PHOSPHORIBOSYLFORMYLGLYCINAMIDINE SYNTHASE"/>
    <property type="match status" value="1"/>
</dbReference>